<evidence type="ECO:0000259" key="7">
    <source>
        <dbReference type="SMART" id="SM00661"/>
    </source>
</evidence>
<dbReference type="GO" id="GO:0005665">
    <property type="term" value="C:RNA polymerase II, core complex"/>
    <property type="evidence" value="ECO:0007669"/>
    <property type="project" value="TreeGrafter"/>
</dbReference>
<comment type="similarity">
    <text evidence="1">Belongs to the archaeal RpoM/eukaryotic RPA12/RPB9/RPC11 RNA polymerase family.</text>
</comment>
<dbReference type="GO" id="GO:0001193">
    <property type="term" value="P:maintenance of transcriptional fidelity during transcription elongation by RNA polymerase II"/>
    <property type="evidence" value="ECO:0007669"/>
    <property type="project" value="TreeGrafter"/>
</dbReference>
<dbReference type="PANTHER" id="PTHR11239">
    <property type="entry name" value="DNA-DIRECTED RNA POLYMERASE"/>
    <property type="match status" value="1"/>
</dbReference>
<evidence type="ECO:0000313" key="8">
    <source>
        <dbReference type="EMBL" id="KAF4678342.1"/>
    </source>
</evidence>
<evidence type="ECO:0000256" key="3">
    <source>
        <dbReference type="ARBA" id="ARBA00022723"/>
    </source>
</evidence>
<evidence type="ECO:0000256" key="1">
    <source>
        <dbReference type="ARBA" id="ARBA00008925"/>
    </source>
</evidence>
<keyword evidence="9" id="KW-1185">Reference proteome</keyword>
<organism evidence="8 9">
    <name type="scientific">Perkinsus chesapeaki</name>
    <name type="common">Clam parasite</name>
    <name type="synonym">Perkinsus andrewsi</name>
    <dbReference type="NCBI Taxonomy" id="330153"/>
    <lineage>
        <taxon>Eukaryota</taxon>
        <taxon>Sar</taxon>
        <taxon>Alveolata</taxon>
        <taxon>Perkinsozoa</taxon>
        <taxon>Perkinsea</taxon>
        <taxon>Perkinsida</taxon>
        <taxon>Perkinsidae</taxon>
        <taxon>Perkinsus</taxon>
    </lineage>
</organism>
<evidence type="ECO:0000256" key="4">
    <source>
        <dbReference type="ARBA" id="ARBA00022833"/>
    </source>
</evidence>
<evidence type="ECO:0000256" key="2">
    <source>
        <dbReference type="ARBA" id="ARBA00022478"/>
    </source>
</evidence>
<protein>
    <submittedName>
        <fullName evidence="8">DNA-directed RNA polymerase II subunit RPB9</fullName>
    </submittedName>
</protein>
<evidence type="ECO:0000313" key="9">
    <source>
        <dbReference type="Proteomes" id="UP000591131"/>
    </source>
</evidence>
<dbReference type="PANTHER" id="PTHR11239:SF1">
    <property type="entry name" value="DNA-DIRECTED RNA POLYMERASE II SUBUNIT RPB9"/>
    <property type="match status" value="1"/>
</dbReference>
<evidence type="ECO:0000256" key="6">
    <source>
        <dbReference type="ARBA" id="ARBA00023242"/>
    </source>
</evidence>
<keyword evidence="4" id="KW-0862">Zinc</keyword>
<comment type="caution">
    <text evidence="8">The sequence shown here is derived from an EMBL/GenBank/DDBJ whole genome shotgun (WGS) entry which is preliminary data.</text>
</comment>
<keyword evidence="6" id="KW-0539">Nucleus</keyword>
<reference evidence="8 9" key="1">
    <citation type="submission" date="2020-04" db="EMBL/GenBank/DDBJ databases">
        <title>Perkinsus chesapeaki whole genome sequence.</title>
        <authorList>
            <person name="Bogema D.R."/>
        </authorList>
    </citation>
    <scope>NUCLEOTIDE SEQUENCE [LARGE SCALE GENOMIC DNA]</scope>
    <source>
        <strain evidence="8">ATCC PRA-425</strain>
    </source>
</reference>
<keyword evidence="5" id="KW-0804">Transcription</keyword>
<dbReference type="InterPro" id="IPR012164">
    <property type="entry name" value="Rpa12/Rpb9/Rpc10/TFS"/>
</dbReference>
<dbReference type="InterPro" id="IPR001529">
    <property type="entry name" value="Zn_ribbon_RPB9"/>
</dbReference>
<keyword evidence="3" id="KW-0479">Metal-binding</keyword>
<dbReference type="CDD" id="cd10508">
    <property type="entry name" value="Zn-ribbon_RPB9"/>
    <property type="match status" value="1"/>
</dbReference>
<dbReference type="GO" id="GO:0003899">
    <property type="term" value="F:DNA-directed RNA polymerase activity"/>
    <property type="evidence" value="ECO:0007669"/>
    <property type="project" value="InterPro"/>
</dbReference>
<dbReference type="GO" id="GO:0006367">
    <property type="term" value="P:transcription initiation at RNA polymerase II promoter"/>
    <property type="evidence" value="ECO:0007669"/>
    <property type="project" value="TreeGrafter"/>
</dbReference>
<evidence type="ECO:0000256" key="5">
    <source>
        <dbReference type="ARBA" id="ARBA00023163"/>
    </source>
</evidence>
<name>A0A7J6N338_PERCH</name>
<dbReference type="SUPFAM" id="SSF57783">
    <property type="entry name" value="Zinc beta-ribbon"/>
    <property type="match status" value="2"/>
</dbReference>
<dbReference type="EMBL" id="JAAPAO010000001">
    <property type="protein sequence ID" value="KAF4678342.1"/>
    <property type="molecule type" value="Genomic_DNA"/>
</dbReference>
<dbReference type="Gene3D" id="2.20.25.10">
    <property type="match status" value="2"/>
</dbReference>
<dbReference type="SMART" id="SM00661">
    <property type="entry name" value="RPOL9"/>
    <property type="match status" value="1"/>
</dbReference>
<dbReference type="OrthoDB" id="419709at2759"/>
<feature type="domain" description="DNA-directed RNA polymerase II subunit RPB9-like zinc ribbon" evidence="7">
    <location>
        <begin position="6"/>
        <end position="55"/>
    </location>
</feature>
<proteinExistence type="inferred from homology"/>
<dbReference type="AlphaFoldDB" id="A0A7J6N338"/>
<dbReference type="InterPro" id="IPR034012">
    <property type="entry name" value="Zn_ribbon_RPB9_C"/>
</dbReference>
<dbReference type="GO" id="GO:0046872">
    <property type="term" value="F:metal ion binding"/>
    <property type="evidence" value="ECO:0007669"/>
    <property type="project" value="UniProtKB-KW"/>
</dbReference>
<gene>
    <name evidence="8" type="primary">POLR2I</name>
    <name evidence="8" type="ORF">FOL47_000071</name>
</gene>
<dbReference type="Pfam" id="PF02150">
    <property type="entry name" value="Zn_ribbon_RPB9"/>
    <property type="match status" value="1"/>
</dbReference>
<dbReference type="InterPro" id="IPR019761">
    <property type="entry name" value="DNA-dir_RNA_pol-M_15_CS"/>
</dbReference>
<dbReference type="Proteomes" id="UP000591131">
    <property type="component" value="Unassembled WGS sequence"/>
</dbReference>
<keyword evidence="2 8" id="KW-0240">DNA-directed RNA polymerase</keyword>
<sequence>MSAQLKFCPECNNLLYPRENKREVALEYACRTCPYVQRVVSKDDELDNINADDLVVFRNDVSYHHKEALMIRSDVIHDPTLSRTTEYTCNNCPNHEAVFWQLPESQQTNAMALIFVCNLSSILSWSRRFRSGAWPSPRALECESSSTWSDFKEKFQENSRKGFPLDGDLLHQANAICDMWHGKEYPPYGFYRDICYGVPEEDNFCLYGYMAALFVRARHLMESDEAEYREIAQRDLHYIVVMCGKELSLDYLSSSTWGLDIMDVMINLEETRFISYKEYMKRHPIEPPRDDKIWQPSDRLLGSVGNLSELKVAVIGTHGSLSREPVDQIQRLLRALQNPVEIEVKYYGLEERWCTMDERLCEGDGAGTRLATLFKDVEKDPWKHTWHTMEAELAVAYQEDPFLCAARLLVCTEPLSACLMAMKISEEICGQLPIMVGYFGVALLNLCPPNDIGVMWGHFDRYISGENVLAATNNPILTQQIYYQTGLLWPTVRPHALYTEATYTPIKSTVLVWRSILYIYDTFECMLMRFLEEAAASQLEVPNFEFMKEGRTFTYDEIARYRAVILLPWDHAQMTFYELYSMGVPIFIPSEEWMYRLLYQRGQLSVGEAMYQAIRPGHVPYAVLHGNNGSLEENAEGDGFKADDLPESREAGVRSADTARDVAENLLLKAMEAASQKDLETTTMYTGLALDLVRDMKYFLSVALNTTAIEDTYSSVGVIRRRSGQQKLHHVLWLLPTCFARSL</sequence>
<dbReference type="GO" id="GO:0006283">
    <property type="term" value="P:transcription-coupled nucleotide-excision repair"/>
    <property type="evidence" value="ECO:0007669"/>
    <property type="project" value="TreeGrafter"/>
</dbReference>
<dbReference type="PROSITE" id="PS01030">
    <property type="entry name" value="RNA_POL_M_15KD"/>
    <property type="match status" value="1"/>
</dbReference>
<accession>A0A7J6N338</accession>